<proteinExistence type="inferred from homology"/>
<dbReference type="EMBL" id="BOMQ01000028">
    <property type="protein sequence ID" value="GIE48935.1"/>
    <property type="molecule type" value="Genomic_DNA"/>
</dbReference>
<keyword evidence="2" id="KW-0560">Oxidoreductase</keyword>
<keyword evidence="4" id="KW-1185">Reference proteome</keyword>
<dbReference type="SUPFAM" id="SSF51735">
    <property type="entry name" value="NAD(P)-binding Rossmann-fold domains"/>
    <property type="match status" value="1"/>
</dbReference>
<evidence type="ECO:0000256" key="2">
    <source>
        <dbReference type="ARBA" id="ARBA00023002"/>
    </source>
</evidence>
<gene>
    <name evidence="3" type="ORF">Ani05nite_24690</name>
</gene>
<dbReference type="PANTHER" id="PTHR24320:SF274">
    <property type="entry name" value="CHAIN DEHYDROGENASE, PUTATIVE (AFU_ORTHOLOGUE AFUA_4G00440)-RELATED"/>
    <property type="match status" value="1"/>
</dbReference>
<dbReference type="PANTHER" id="PTHR24320">
    <property type="entry name" value="RETINOL DEHYDROGENASE"/>
    <property type="match status" value="1"/>
</dbReference>
<dbReference type="AlphaFoldDB" id="A0A919MTB4"/>
<name>A0A919MTB4_9ACTN</name>
<sequence>MATILVTGSSDGIGRQTADTLAAQGHRVVLHARNEERAAQARAAVPRAAAVVRGDLTSLAETRELADRAAALGPYDVVIHNAGVGGGQDAPVRTGDGLERIFQVNVLAPYVLTALIPWPSRLVYLTSGLESGGVPRLDDLQWRERDWHGMQAYSDSKLYDVLLAFAVARRRPQTLSNAVDPGWIRTRMGGPGATDELPAGAETQIWLATADEPAARVSGRYFKRRRELRANPAAYREDLQEELLAACAELSGVKLPG</sequence>
<dbReference type="Pfam" id="PF00106">
    <property type="entry name" value="adh_short"/>
    <property type="match status" value="1"/>
</dbReference>
<dbReference type="Proteomes" id="UP000647172">
    <property type="component" value="Unassembled WGS sequence"/>
</dbReference>
<dbReference type="InterPro" id="IPR036291">
    <property type="entry name" value="NAD(P)-bd_dom_sf"/>
</dbReference>
<evidence type="ECO:0000256" key="1">
    <source>
        <dbReference type="ARBA" id="ARBA00006484"/>
    </source>
</evidence>
<protein>
    <submittedName>
        <fullName evidence="3">Short-chain dehydrogenase</fullName>
    </submittedName>
</protein>
<dbReference type="PRINTS" id="PR00081">
    <property type="entry name" value="GDHRDH"/>
</dbReference>
<dbReference type="Gene3D" id="3.40.50.720">
    <property type="entry name" value="NAD(P)-binding Rossmann-like Domain"/>
    <property type="match status" value="1"/>
</dbReference>
<comment type="similarity">
    <text evidence="1">Belongs to the short-chain dehydrogenases/reductases (SDR) family.</text>
</comment>
<comment type="caution">
    <text evidence="3">The sequence shown here is derived from an EMBL/GenBank/DDBJ whole genome shotgun (WGS) entry which is preliminary data.</text>
</comment>
<accession>A0A919MTB4</accession>
<dbReference type="RefSeq" id="WP_203768030.1">
    <property type="nucleotide sequence ID" value="NZ_BAAAYJ010000067.1"/>
</dbReference>
<evidence type="ECO:0000313" key="3">
    <source>
        <dbReference type="EMBL" id="GIE48935.1"/>
    </source>
</evidence>
<evidence type="ECO:0000313" key="4">
    <source>
        <dbReference type="Proteomes" id="UP000647172"/>
    </source>
</evidence>
<reference evidence="3" key="1">
    <citation type="submission" date="2021-01" db="EMBL/GenBank/DDBJ databases">
        <title>Whole genome shotgun sequence of Actinoplanes nipponensis NBRC 14063.</title>
        <authorList>
            <person name="Komaki H."/>
            <person name="Tamura T."/>
        </authorList>
    </citation>
    <scope>NUCLEOTIDE SEQUENCE</scope>
    <source>
        <strain evidence="3">NBRC 14063</strain>
    </source>
</reference>
<dbReference type="InterPro" id="IPR002347">
    <property type="entry name" value="SDR_fam"/>
</dbReference>
<dbReference type="GO" id="GO:0016491">
    <property type="term" value="F:oxidoreductase activity"/>
    <property type="evidence" value="ECO:0007669"/>
    <property type="project" value="UniProtKB-KW"/>
</dbReference>
<organism evidence="3 4">
    <name type="scientific">Actinoplanes nipponensis</name>
    <dbReference type="NCBI Taxonomy" id="135950"/>
    <lineage>
        <taxon>Bacteria</taxon>
        <taxon>Bacillati</taxon>
        <taxon>Actinomycetota</taxon>
        <taxon>Actinomycetes</taxon>
        <taxon>Micromonosporales</taxon>
        <taxon>Micromonosporaceae</taxon>
        <taxon>Actinoplanes</taxon>
    </lineage>
</organism>